<gene>
    <name evidence="3" type="primary">pcaC</name>
    <name evidence="3" type="ORF">N4S67_17815</name>
</gene>
<dbReference type="SUPFAM" id="SSF53474">
    <property type="entry name" value="alpha/beta-Hydrolases"/>
    <property type="match status" value="1"/>
</dbReference>
<dbReference type="InterPro" id="IPR029058">
    <property type="entry name" value="AB_hydrolase_fold"/>
</dbReference>
<dbReference type="Gene3D" id="1.20.1290.10">
    <property type="entry name" value="AhpD-like"/>
    <property type="match status" value="1"/>
</dbReference>
<evidence type="ECO:0000313" key="3">
    <source>
        <dbReference type="EMBL" id="MCT7660273.1"/>
    </source>
</evidence>
<dbReference type="InterPro" id="IPR029032">
    <property type="entry name" value="AhpD-like"/>
</dbReference>
<evidence type="ECO:0000313" key="4">
    <source>
        <dbReference type="Proteomes" id="UP001206639"/>
    </source>
</evidence>
<keyword evidence="3" id="KW-0456">Lyase</keyword>
<dbReference type="PANTHER" id="PTHR33570:SF2">
    <property type="entry name" value="CARBOXYMUCONOLACTONE DECARBOXYLASE-LIKE DOMAIN-CONTAINING PROTEIN"/>
    <property type="match status" value="1"/>
</dbReference>
<protein>
    <submittedName>
        <fullName evidence="3">4-carboxymuconolactone decarboxylase</fullName>
        <ecNumber evidence="3">4.1.1.44</ecNumber>
    </submittedName>
</protein>
<sequence length="393" mass="41215">MTIPVLAAVDFGGPSDAPLILLGPSLGTSAATLWGGVADRLTARARLIGWDLPGHGRSGPADAFTIADLAAAVLALADRLGAETFHYAGDSVGGAVGLQLALDAPHRVSSATLLCTGAVIGTPDGWHERSAAVRAGGIAPMVAAAPERWFAPGFVERRPGVAAALLDGLSHTDPECYAKTCEALADFDVVQRLPEIVTPVLAVAGRDDVPTPPESLQRIASEVTDGELVVLDGVGHLAPAEAPDRVAALVAENVGLSRSSSPDTVDDIYRAGMDVRREVLGDAHVDRAVAATTDLTSDFQRMITEYAWGGIWTRPGLDRRSRSMITLTALIARGHHEEFAMHLRAARRNGLTNDEIKELIMQTAIYCGVPDANSAFRIAADVLSDYDAKGGAR</sequence>
<dbReference type="PRINTS" id="PR00111">
    <property type="entry name" value="ABHYDROLASE"/>
</dbReference>
<name>A0ABT2MDC5_9MYCO</name>
<dbReference type="SUPFAM" id="SSF69118">
    <property type="entry name" value="AhpD-like"/>
    <property type="match status" value="1"/>
</dbReference>
<evidence type="ECO:0000259" key="1">
    <source>
        <dbReference type="Pfam" id="PF00561"/>
    </source>
</evidence>
<keyword evidence="4" id="KW-1185">Reference proteome</keyword>
<accession>A0ABT2MDC5</accession>
<proteinExistence type="predicted"/>
<dbReference type="InterPro" id="IPR052512">
    <property type="entry name" value="4CMD/NDH-1_regulator"/>
</dbReference>
<dbReference type="Pfam" id="PF02627">
    <property type="entry name" value="CMD"/>
    <property type="match status" value="1"/>
</dbReference>
<dbReference type="Gene3D" id="3.40.50.1820">
    <property type="entry name" value="alpha/beta hydrolase"/>
    <property type="match status" value="1"/>
</dbReference>
<evidence type="ECO:0000259" key="2">
    <source>
        <dbReference type="Pfam" id="PF02627"/>
    </source>
</evidence>
<dbReference type="Proteomes" id="UP001206639">
    <property type="component" value="Unassembled WGS sequence"/>
</dbReference>
<dbReference type="NCBIfam" id="TIGR02425">
    <property type="entry name" value="decarb_PcaC"/>
    <property type="match status" value="1"/>
</dbReference>
<dbReference type="Pfam" id="PF00561">
    <property type="entry name" value="Abhydrolase_1"/>
    <property type="match status" value="1"/>
</dbReference>
<dbReference type="EC" id="4.1.1.44" evidence="3"/>
<dbReference type="GO" id="GO:0047575">
    <property type="term" value="F:4-carboxymuconolactone decarboxylase activity"/>
    <property type="evidence" value="ECO:0007669"/>
    <property type="project" value="UniProtKB-EC"/>
</dbReference>
<dbReference type="RefSeq" id="WP_260994328.1">
    <property type="nucleotide sequence ID" value="NZ_JAODWD010000004.1"/>
</dbReference>
<dbReference type="InterPro" id="IPR012788">
    <property type="entry name" value="Decarb_PcaC"/>
</dbReference>
<dbReference type="PANTHER" id="PTHR33570">
    <property type="entry name" value="4-CARBOXYMUCONOLACTONE DECARBOXYLASE FAMILY PROTEIN"/>
    <property type="match status" value="1"/>
</dbReference>
<reference evidence="4" key="1">
    <citation type="submission" date="2023-07" db="EMBL/GenBank/DDBJ databases">
        <authorList>
            <person name="Deng Y."/>
            <person name="Zhang Y.-Q."/>
        </authorList>
    </citation>
    <scope>NUCLEOTIDE SEQUENCE [LARGE SCALE GENOMIC DNA]</scope>
    <source>
        <strain evidence="4">CPCC 205710</strain>
    </source>
</reference>
<organism evidence="3 4">
    <name type="scientific">Mycobacterium deserti</name>
    <dbReference type="NCBI Taxonomy" id="2978347"/>
    <lineage>
        <taxon>Bacteria</taxon>
        <taxon>Bacillati</taxon>
        <taxon>Actinomycetota</taxon>
        <taxon>Actinomycetes</taxon>
        <taxon>Mycobacteriales</taxon>
        <taxon>Mycobacteriaceae</taxon>
        <taxon>Mycobacterium</taxon>
    </lineage>
</organism>
<feature type="domain" description="AB hydrolase-1" evidence="1">
    <location>
        <begin position="19"/>
        <end position="125"/>
    </location>
</feature>
<dbReference type="InterPro" id="IPR000073">
    <property type="entry name" value="AB_hydrolase_1"/>
</dbReference>
<dbReference type="InterPro" id="IPR003779">
    <property type="entry name" value="CMD-like"/>
</dbReference>
<feature type="domain" description="Carboxymuconolactone decarboxylase-like" evidence="2">
    <location>
        <begin position="298"/>
        <end position="380"/>
    </location>
</feature>
<dbReference type="EMBL" id="JAODWD010000004">
    <property type="protein sequence ID" value="MCT7660273.1"/>
    <property type="molecule type" value="Genomic_DNA"/>
</dbReference>
<comment type="caution">
    <text evidence="3">The sequence shown here is derived from an EMBL/GenBank/DDBJ whole genome shotgun (WGS) entry which is preliminary data.</text>
</comment>